<proteinExistence type="predicted"/>
<evidence type="ECO:0000256" key="2">
    <source>
        <dbReference type="SAM" id="Phobius"/>
    </source>
</evidence>
<organism evidence="3 4">
    <name type="scientific">Cannabis sativa</name>
    <name type="common">Hemp</name>
    <name type="synonym">Marijuana</name>
    <dbReference type="NCBI Taxonomy" id="3483"/>
    <lineage>
        <taxon>Eukaryota</taxon>
        <taxon>Viridiplantae</taxon>
        <taxon>Streptophyta</taxon>
        <taxon>Embryophyta</taxon>
        <taxon>Tracheophyta</taxon>
        <taxon>Spermatophyta</taxon>
        <taxon>Magnoliopsida</taxon>
        <taxon>eudicotyledons</taxon>
        <taxon>Gunneridae</taxon>
        <taxon>Pentapetalae</taxon>
        <taxon>rosids</taxon>
        <taxon>fabids</taxon>
        <taxon>Rosales</taxon>
        <taxon>Cannabaceae</taxon>
        <taxon>Cannabis</taxon>
    </lineage>
</organism>
<accession>A0A7J6DZV8</accession>
<dbReference type="Proteomes" id="UP000583929">
    <property type="component" value="Unassembled WGS sequence"/>
</dbReference>
<dbReference type="EMBL" id="JAATIQ010000551">
    <property type="protein sequence ID" value="KAF4351697.1"/>
    <property type="molecule type" value="Genomic_DNA"/>
</dbReference>
<reference evidence="3 4" key="1">
    <citation type="journal article" date="2020" name="bioRxiv">
        <title>Sequence and annotation of 42 cannabis genomes reveals extensive copy number variation in cannabinoid synthesis and pathogen resistance genes.</title>
        <authorList>
            <person name="Mckernan K.J."/>
            <person name="Helbert Y."/>
            <person name="Kane L.T."/>
            <person name="Ebling H."/>
            <person name="Zhang L."/>
            <person name="Liu B."/>
            <person name="Eaton Z."/>
            <person name="Mclaughlin S."/>
            <person name="Kingan S."/>
            <person name="Baybayan P."/>
            <person name="Concepcion G."/>
            <person name="Jordan M."/>
            <person name="Riva A."/>
            <person name="Barbazuk W."/>
            <person name="Harkins T."/>
        </authorList>
    </citation>
    <scope>NUCLEOTIDE SEQUENCE [LARGE SCALE GENOMIC DNA]</scope>
    <source>
        <strain evidence="4">cv. Jamaican Lion 4</strain>
        <tissue evidence="3">Leaf</tissue>
    </source>
</reference>
<keyword evidence="2" id="KW-1133">Transmembrane helix</keyword>
<protein>
    <submittedName>
        <fullName evidence="3">Uncharacterized protein</fullName>
    </submittedName>
</protein>
<sequence>MASMAASTISITLPIMAAALGLYLCDKGHPKTNKKQSGDGIRNSIETTVSKSRTMEVKSTNRIPKFAPQFDGLDCFETFVA</sequence>
<keyword evidence="2" id="KW-0812">Transmembrane</keyword>
<evidence type="ECO:0000256" key="1">
    <source>
        <dbReference type="SAM" id="MobiDB-lite"/>
    </source>
</evidence>
<dbReference type="AlphaFoldDB" id="A0A7J6DZV8"/>
<evidence type="ECO:0000313" key="3">
    <source>
        <dbReference type="EMBL" id="KAF4351697.1"/>
    </source>
</evidence>
<gene>
    <name evidence="3" type="ORF">G4B88_018370</name>
</gene>
<feature type="region of interest" description="Disordered" evidence="1">
    <location>
        <begin position="31"/>
        <end position="56"/>
    </location>
</feature>
<evidence type="ECO:0000313" key="4">
    <source>
        <dbReference type="Proteomes" id="UP000583929"/>
    </source>
</evidence>
<comment type="caution">
    <text evidence="3">The sequence shown here is derived from an EMBL/GenBank/DDBJ whole genome shotgun (WGS) entry which is preliminary data.</text>
</comment>
<name>A0A7J6DZV8_CANSA</name>
<keyword evidence="4" id="KW-1185">Reference proteome</keyword>
<feature type="compositionally biased region" description="Polar residues" evidence="1">
    <location>
        <begin position="44"/>
        <end position="56"/>
    </location>
</feature>
<feature type="transmembrane region" description="Helical" evidence="2">
    <location>
        <begin position="6"/>
        <end position="25"/>
    </location>
</feature>
<keyword evidence="2" id="KW-0472">Membrane</keyword>